<dbReference type="EMBL" id="LAZR01034753">
    <property type="protein sequence ID" value="KKL44458.1"/>
    <property type="molecule type" value="Genomic_DNA"/>
</dbReference>
<dbReference type="AlphaFoldDB" id="A0A0F9C595"/>
<reference evidence="1" key="1">
    <citation type="journal article" date="2015" name="Nature">
        <title>Complex archaea that bridge the gap between prokaryotes and eukaryotes.</title>
        <authorList>
            <person name="Spang A."/>
            <person name="Saw J.H."/>
            <person name="Jorgensen S.L."/>
            <person name="Zaremba-Niedzwiedzka K."/>
            <person name="Martijn J."/>
            <person name="Lind A.E."/>
            <person name="van Eijk R."/>
            <person name="Schleper C."/>
            <person name="Guy L."/>
            <person name="Ettema T.J."/>
        </authorList>
    </citation>
    <scope>NUCLEOTIDE SEQUENCE</scope>
</reference>
<evidence type="ECO:0008006" key="2">
    <source>
        <dbReference type="Google" id="ProtNLM"/>
    </source>
</evidence>
<organism evidence="1">
    <name type="scientific">marine sediment metagenome</name>
    <dbReference type="NCBI Taxonomy" id="412755"/>
    <lineage>
        <taxon>unclassified sequences</taxon>
        <taxon>metagenomes</taxon>
        <taxon>ecological metagenomes</taxon>
    </lineage>
</organism>
<gene>
    <name evidence="1" type="ORF">LCGC14_2365470</name>
</gene>
<dbReference type="InterPro" id="IPR029063">
    <property type="entry name" value="SAM-dependent_MTases_sf"/>
</dbReference>
<dbReference type="SUPFAM" id="SSF53335">
    <property type="entry name" value="S-adenosyl-L-methionine-dependent methyltransferases"/>
    <property type="match status" value="1"/>
</dbReference>
<name>A0A0F9C595_9ZZZZ</name>
<comment type="caution">
    <text evidence="1">The sequence shown here is derived from an EMBL/GenBank/DDBJ whole genome shotgun (WGS) entry which is preliminary data.</text>
</comment>
<dbReference type="Gene3D" id="3.40.50.150">
    <property type="entry name" value="Vaccinia Virus protein VP39"/>
    <property type="match status" value="1"/>
</dbReference>
<dbReference type="PANTHER" id="PTHR43861">
    <property type="entry name" value="TRANS-ACONITATE 2-METHYLTRANSFERASE-RELATED"/>
    <property type="match status" value="1"/>
</dbReference>
<evidence type="ECO:0000313" key="1">
    <source>
        <dbReference type="EMBL" id="KKL44458.1"/>
    </source>
</evidence>
<proteinExistence type="predicted"/>
<dbReference type="Pfam" id="PF13489">
    <property type="entry name" value="Methyltransf_23"/>
    <property type="match status" value="1"/>
</dbReference>
<feature type="non-terminal residue" evidence="1">
    <location>
        <position position="1"/>
    </location>
</feature>
<dbReference type="CDD" id="cd02440">
    <property type="entry name" value="AdoMet_MTases"/>
    <property type="match status" value="1"/>
</dbReference>
<accession>A0A0F9C595</accession>
<sequence length="176" mass="20958">RGWSVYGTDISDVAYNITKDKLSNIYHGELVNCHFENNTFDVVMMNHSFEHMPEPQKEITEVKRILKKSGLFYLSIPNIESSQFKVLKEHWHHLEIPRHLYHYSPNTITRFLENNGFEVTKIHFPMFDFPFDIVHSLRSKWAAKHFNLSDLFYAFPFIKILPRWRAGIEVFARLKS</sequence>
<protein>
    <recommendedName>
        <fullName evidence="2">Methyltransferase type 11 domain-containing protein</fullName>
    </recommendedName>
</protein>